<evidence type="ECO:0000313" key="2">
    <source>
        <dbReference type="EMBL" id="KAL3502574.1"/>
    </source>
</evidence>
<sequence>MIADGYAKEKAVLVLESAVFAKIECSNLVRESTKWIGPFEEVNIIPGGVIVLEDQKGKFEVATTKGLSTKHGDSSSGAMAFDKKMLINKRDFDLFCENEKQNLICDTGFEWFGQTSKEPMEEEKDEARDTRGKGIQENKNDEKGEEKKSLR</sequence>
<dbReference type="AlphaFoldDB" id="A0ABD2Y4Y1"/>
<proteinExistence type="predicted"/>
<evidence type="ECO:0000256" key="1">
    <source>
        <dbReference type="SAM" id="MobiDB-lite"/>
    </source>
</evidence>
<keyword evidence="3" id="KW-1185">Reference proteome</keyword>
<organism evidence="2 3">
    <name type="scientific">Cinchona calisaya</name>
    <dbReference type="NCBI Taxonomy" id="153742"/>
    <lineage>
        <taxon>Eukaryota</taxon>
        <taxon>Viridiplantae</taxon>
        <taxon>Streptophyta</taxon>
        <taxon>Embryophyta</taxon>
        <taxon>Tracheophyta</taxon>
        <taxon>Spermatophyta</taxon>
        <taxon>Magnoliopsida</taxon>
        <taxon>eudicotyledons</taxon>
        <taxon>Gunneridae</taxon>
        <taxon>Pentapetalae</taxon>
        <taxon>asterids</taxon>
        <taxon>lamiids</taxon>
        <taxon>Gentianales</taxon>
        <taxon>Rubiaceae</taxon>
        <taxon>Cinchonoideae</taxon>
        <taxon>Cinchoneae</taxon>
        <taxon>Cinchona</taxon>
    </lineage>
</organism>
<accession>A0ABD2Y4Y1</accession>
<feature type="region of interest" description="Disordered" evidence="1">
    <location>
        <begin position="115"/>
        <end position="151"/>
    </location>
</feature>
<dbReference type="EMBL" id="JBJUIK010000015">
    <property type="protein sequence ID" value="KAL3502574.1"/>
    <property type="molecule type" value="Genomic_DNA"/>
</dbReference>
<dbReference type="Proteomes" id="UP001630127">
    <property type="component" value="Unassembled WGS sequence"/>
</dbReference>
<gene>
    <name evidence="2" type="ORF">ACH5RR_037023</name>
</gene>
<name>A0ABD2Y4Y1_9GENT</name>
<reference evidence="2 3" key="1">
    <citation type="submission" date="2024-11" db="EMBL/GenBank/DDBJ databases">
        <title>A near-complete genome assembly of Cinchona calisaya.</title>
        <authorList>
            <person name="Lian D.C."/>
            <person name="Zhao X.W."/>
            <person name="Wei L."/>
        </authorList>
    </citation>
    <scope>NUCLEOTIDE SEQUENCE [LARGE SCALE GENOMIC DNA]</scope>
    <source>
        <tissue evidence="2">Nenye</tissue>
    </source>
</reference>
<protein>
    <submittedName>
        <fullName evidence="2">Uncharacterized protein</fullName>
    </submittedName>
</protein>
<evidence type="ECO:0000313" key="3">
    <source>
        <dbReference type="Proteomes" id="UP001630127"/>
    </source>
</evidence>
<comment type="caution">
    <text evidence="2">The sequence shown here is derived from an EMBL/GenBank/DDBJ whole genome shotgun (WGS) entry which is preliminary data.</text>
</comment>
<feature type="compositionally biased region" description="Basic and acidic residues" evidence="1">
    <location>
        <begin position="125"/>
        <end position="151"/>
    </location>
</feature>